<dbReference type="SMART" id="SM00257">
    <property type="entry name" value="LysM"/>
    <property type="match status" value="2"/>
</dbReference>
<dbReference type="SUPFAM" id="SSF54001">
    <property type="entry name" value="Cysteine proteinases"/>
    <property type="match status" value="1"/>
</dbReference>
<name>A0ABX7YI54_9STRE</name>
<feature type="domain" description="Peptidase C51" evidence="5">
    <location>
        <begin position="144"/>
        <end position="266"/>
    </location>
</feature>
<dbReference type="PANTHER" id="PTHR33734">
    <property type="entry name" value="LYSM DOMAIN-CONTAINING GPI-ANCHORED PROTEIN 2"/>
    <property type="match status" value="1"/>
</dbReference>
<evidence type="ECO:0000256" key="1">
    <source>
        <dbReference type="ARBA" id="ARBA00022729"/>
    </source>
</evidence>
<feature type="domain" description="LysM" evidence="6">
    <location>
        <begin position="91"/>
        <end position="135"/>
    </location>
</feature>
<dbReference type="EMBL" id="CP073084">
    <property type="protein sequence ID" value="QUE53378.1"/>
    <property type="molecule type" value="Genomic_DNA"/>
</dbReference>
<dbReference type="Proteomes" id="UP000677616">
    <property type="component" value="Chromosome"/>
</dbReference>
<dbReference type="InterPro" id="IPR007921">
    <property type="entry name" value="CHAP_dom"/>
</dbReference>
<feature type="signal peptide" evidence="4">
    <location>
        <begin position="1"/>
        <end position="27"/>
    </location>
</feature>
<dbReference type="InterPro" id="IPR009148">
    <property type="entry name" value="PcsB-like"/>
</dbReference>
<feature type="domain" description="LysM" evidence="6">
    <location>
        <begin position="28"/>
        <end position="72"/>
    </location>
</feature>
<dbReference type="PRINTS" id="PR01852">
    <property type="entry name" value="SIBAPROTEIN"/>
</dbReference>
<dbReference type="SUPFAM" id="SSF54106">
    <property type="entry name" value="LysM domain"/>
    <property type="match status" value="2"/>
</dbReference>
<dbReference type="PANTHER" id="PTHR33734:SF22">
    <property type="entry name" value="MEMBRANE-BOUND LYTIC MUREIN TRANSGLYCOSYLASE D"/>
    <property type="match status" value="1"/>
</dbReference>
<dbReference type="Pfam" id="PF05257">
    <property type="entry name" value="CHAP"/>
    <property type="match status" value="1"/>
</dbReference>
<evidence type="ECO:0000313" key="7">
    <source>
        <dbReference type="EMBL" id="QUE53378.1"/>
    </source>
</evidence>
<dbReference type="Gene3D" id="3.10.350.10">
    <property type="entry name" value="LysM domain"/>
    <property type="match status" value="2"/>
</dbReference>
<dbReference type="CDD" id="cd00118">
    <property type="entry name" value="LysM"/>
    <property type="match status" value="2"/>
</dbReference>
<keyword evidence="8" id="KW-1185">Reference proteome</keyword>
<proteinExistence type="predicted"/>
<evidence type="ECO:0000256" key="2">
    <source>
        <dbReference type="ARBA" id="ARBA00022801"/>
    </source>
</evidence>
<dbReference type="InterPro" id="IPR038765">
    <property type="entry name" value="Papain-like_cys_pep_sf"/>
</dbReference>
<dbReference type="Pfam" id="PF01476">
    <property type="entry name" value="LysM"/>
    <property type="match status" value="2"/>
</dbReference>
<dbReference type="RefSeq" id="WP_212569572.1">
    <property type="nucleotide sequence ID" value="NZ_CP073084.1"/>
</dbReference>
<dbReference type="InterPro" id="IPR018392">
    <property type="entry name" value="LysM"/>
</dbReference>
<feature type="chain" id="PRO_5045541185" evidence="4">
    <location>
        <begin position="28"/>
        <end position="268"/>
    </location>
</feature>
<sequence>MKKYLGKAVVASLALGAGFFVSKQVSADTYTVREGDSFYSIAQAFQMDIYELAANNQLGIYDLIVPGQTLEVPSQAQAPVPAAALPATGTTAYTIEYGDSFSSIAQAFNMDYIELASINNLSIYDLLIPGQTLQVSGQVQPEAATEIADSYYLPGYSYEPGINYPIGQCTWGVQKVASWAGDWWGNAADWGANAARDGFRTGSTPEVGAIISWNDGGLGHVAYVIAVESETRIQVLEANYRGQQWVDNFRGWFNPIDSVSQITYIYPN</sequence>
<evidence type="ECO:0000256" key="3">
    <source>
        <dbReference type="ARBA" id="ARBA00023316"/>
    </source>
</evidence>
<protein>
    <submittedName>
        <fullName evidence="7">LysM peptidoglycan-binding domain-containing protein</fullName>
    </submittedName>
</protein>
<dbReference type="PROSITE" id="PS51782">
    <property type="entry name" value="LYSM"/>
    <property type="match status" value="2"/>
</dbReference>
<keyword evidence="1 4" id="KW-0732">Signal</keyword>
<accession>A0ABX7YI54</accession>
<keyword evidence="3" id="KW-0961">Cell wall biogenesis/degradation</keyword>
<gene>
    <name evidence="7" type="ORF">INT76_05700</name>
</gene>
<evidence type="ECO:0000259" key="5">
    <source>
        <dbReference type="PROSITE" id="PS50911"/>
    </source>
</evidence>
<keyword evidence="2" id="KW-0378">Hydrolase</keyword>
<dbReference type="PROSITE" id="PS50911">
    <property type="entry name" value="CHAP"/>
    <property type="match status" value="1"/>
</dbReference>
<evidence type="ECO:0000313" key="8">
    <source>
        <dbReference type="Proteomes" id="UP000677616"/>
    </source>
</evidence>
<organism evidence="7 8">
    <name type="scientific">Streptococcus oriscaviae</name>
    <dbReference type="NCBI Taxonomy" id="2781599"/>
    <lineage>
        <taxon>Bacteria</taxon>
        <taxon>Bacillati</taxon>
        <taxon>Bacillota</taxon>
        <taxon>Bacilli</taxon>
        <taxon>Lactobacillales</taxon>
        <taxon>Streptococcaceae</taxon>
        <taxon>Streptococcus</taxon>
    </lineage>
</organism>
<dbReference type="InterPro" id="IPR036779">
    <property type="entry name" value="LysM_dom_sf"/>
</dbReference>
<dbReference type="Gene3D" id="3.90.1720.10">
    <property type="entry name" value="endopeptidase domain like (from Nostoc punctiforme)"/>
    <property type="match status" value="1"/>
</dbReference>
<evidence type="ECO:0000256" key="4">
    <source>
        <dbReference type="SAM" id="SignalP"/>
    </source>
</evidence>
<reference evidence="7 8" key="1">
    <citation type="submission" date="2021-04" db="EMBL/GenBank/DDBJ databases">
        <title>Complete genome sequence of a novel Streptococcus species.</title>
        <authorList>
            <person name="Teng J.L.L."/>
        </authorList>
    </citation>
    <scope>NUCLEOTIDE SEQUENCE [LARGE SCALE GENOMIC DNA]</scope>
    <source>
        <strain evidence="7 8">HKU75</strain>
    </source>
</reference>
<evidence type="ECO:0000259" key="6">
    <source>
        <dbReference type="PROSITE" id="PS51782"/>
    </source>
</evidence>